<keyword evidence="2" id="KW-0479">Metal-binding</keyword>
<reference evidence="6" key="1">
    <citation type="journal article" date="2019" name="Int. J. Syst. Evol. Microbiol.">
        <title>The Global Catalogue of Microorganisms (GCM) 10K type strain sequencing project: providing services to taxonomists for standard genome sequencing and annotation.</title>
        <authorList>
            <consortium name="The Broad Institute Genomics Platform"/>
            <consortium name="The Broad Institute Genome Sequencing Center for Infectious Disease"/>
            <person name="Wu L."/>
            <person name="Ma J."/>
        </authorList>
    </citation>
    <scope>NUCLEOTIDE SEQUENCE [LARGE SCALE GENOMIC DNA]</scope>
    <source>
        <strain evidence="6">JCM 19134</strain>
    </source>
</reference>
<evidence type="ECO:0000256" key="2">
    <source>
        <dbReference type="ARBA" id="ARBA00022723"/>
    </source>
</evidence>
<evidence type="ECO:0000256" key="3">
    <source>
        <dbReference type="ARBA" id="ARBA00022801"/>
    </source>
</evidence>
<dbReference type="Proteomes" id="UP001409585">
    <property type="component" value="Unassembled WGS sequence"/>
</dbReference>
<feature type="region of interest" description="Disordered" evidence="4">
    <location>
        <begin position="1"/>
        <end position="21"/>
    </location>
</feature>
<name>A0AAV3U020_9ALTE</name>
<sequence length="421" mass="45102">MVFPGDRASTSSGINKDSLTNKRSSADDLALAKELTSLIEQAAGYSDVGEGVTRLGLSRAHRHFLDWLQKLSSDCGYEFSIDHSGNARIKKYAVKASAGTLLFGGHQDSAINGCRHAGILGVLLPLLAFKNAQSLPVHIEIIALADGLGARFNSTLLSASVLAGNDIASSFKRIDDAGISYSNALKSFGCNPPRPDKWVLAKDRYLGFIEIDIEQHSMLQNMNLPVALVGSITGIERFSITVSHSTANSASRQDALTAAAGVIAWLDQLCEGMAQLEYVAGKWEVKPNTVNIAPKSVSMMVELRSPNPGVQAQVRQGFEEHLNAIPGLAYECVYSNQGVDCDQALTDKVGSAIAEVADAHHILFSAGAHACLELASVLPSTVLLLRAREDELCGWQVDEQDCAMSLAILKKIPQLCANDDR</sequence>
<protein>
    <submittedName>
        <fullName evidence="5">Uncharacterized protein</fullName>
    </submittedName>
</protein>
<dbReference type="SUPFAM" id="SSF55031">
    <property type="entry name" value="Bacterial exopeptidase dimerisation domain"/>
    <property type="match status" value="1"/>
</dbReference>
<evidence type="ECO:0000256" key="1">
    <source>
        <dbReference type="ARBA" id="ARBA00006153"/>
    </source>
</evidence>
<dbReference type="PANTHER" id="PTHR32494">
    <property type="entry name" value="ALLANTOATE DEIMINASE-RELATED"/>
    <property type="match status" value="1"/>
</dbReference>
<dbReference type="RefSeq" id="WP_345417697.1">
    <property type="nucleotide sequence ID" value="NZ_AP031496.1"/>
</dbReference>
<gene>
    <name evidence="5" type="ORF">GCM10025791_08950</name>
</gene>
<dbReference type="GO" id="GO:0046872">
    <property type="term" value="F:metal ion binding"/>
    <property type="evidence" value="ECO:0007669"/>
    <property type="project" value="UniProtKB-KW"/>
</dbReference>
<dbReference type="Gene3D" id="3.30.70.360">
    <property type="match status" value="1"/>
</dbReference>
<dbReference type="GO" id="GO:0016813">
    <property type="term" value="F:hydrolase activity, acting on carbon-nitrogen (but not peptide) bonds, in linear amidines"/>
    <property type="evidence" value="ECO:0007669"/>
    <property type="project" value="InterPro"/>
</dbReference>
<keyword evidence="3" id="KW-0378">Hydrolase</keyword>
<dbReference type="InterPro" id="IPR010158">
    <property type="entry name" value="Amidase_Cbmase"/>
</dbReference>
<organism evidence="5 6">
    <name type="scientific">Halioxenophilus aromaticivorans</name>
    <dbReference type="NCBI Taxonomy" id="1306992"/>
    <lineage>
        <taxon>Bacteria</taxon>
        <taxon>Pseudomonadati</taxon>
        <taxon>Pseudomonadota</taxon>
        <taxon>Gammaproteobacteria</taxon>
        <taxon>Alteromonadales</taxon>
        <taxon>Alteromonadaceae</taxon>
        <taxon>Halioxenophilus</taxon>
    </lineage>
</organism>
<feature type="compositionally biased region" description="Polar residues" evidence="4">
    <location>
        <begin position="8"/>
        <end position="21"/>
    </location>
</feature>
<keyword evidence="6" id="KW-1185">Reference proteome</keyword>
<evidence type="ECO:0000256" key="4">
    <source>
        <dbReference type="SAM" id="MobiDB-lite"/>
    </source>
</evidence>
<evidence type="ECO:0000313" key="5">
    <source>
        <dbReference type="EMBL" id="GAA4934317.1"/>
    </source>
</evidence>
<proteinExistence type="inferred from homology"/>
<accession>A0AAV3U020</accession>
<comment type="caution">
    <text evidence="5">The sequence shown here is derived from an EMBL/GenBank/DDBJ whole genome shotgun (WGS) entry which is preliminary data.</text>
</comment>
<dbReference type="PANTHER" id="PTHR32494:SF19">
    <property type="entry name" value="ALLANTOATE DEIMINASE-RELATED"/>
    <property type="match status" value="1"/>
</dbReference>
<dbReference type="InterPro" id="IPR036264">
    <property type="entry name" value="Bact_exopeptidase_dim_dom"/>
</dbReference>
<dbReference type="EMBL" id="BAABLX010000007">
    <property type="protein sequence ID" value="GAA4934317.1"/>
    <property type="molecule type" value="Genomic_DNA"/>
</dbReference>
<evidence type="ECO:0000313" key="6">
    <source>
        <dbReference type="Proteomes" id="UP001409585"/>
    </source>
</evidence>
<dbReference type="AlphaFoldDB" id="A0AAV3U020"/>
<dbReference type="SUPFAM" id="SSF53187">
    <property type="entry name" value="Zn-dependent exopeptidases"/>
    <property type="match status" value="1"/>
</dbReference>
<comment type="similarity">
    <text evidence="1">Belongs to the peptidase M20 family.</text>
</comment>
<dbReference type="Gene3D" id="3.40.630.10">
    <property type="entry name" value="Zn peptidases"/>
    <property type="match status" value="1"/>
</dbReference>